<dbReference type="EMBL" id="CAJVPW010007439">
    <property type="protein sequence ID" value="CAG8580866.1"/>
    <property type="molecule type" value="Genomic_DNA"/>
</dbReference>
<dbReference type="Proteomes" id="UP000789366">
    <property type="component" value="Unassembled WGS sequence"/>
</dbReference>
<gene>
    <name evidence="1" type="ORF">SPELUC_LOCUS6362</name>
</gene>
<organism evidence="1 2">
    <name type="scientific">Cetraspora pellucida</name>
    <dbReference type="NCBI Taxonomy" id="1433469"/>
    <lineage>
        <taxon>Eukaryota</taxon>
        <taxon>Fungi</taxon>
        <taxon>Fungi incertae sedis</taxon>
        <taxon>Mucoromycota</taxon>
        <taxon>Glomeromycotina</taxon>
        <taxon>Glomeromycetes</taxon>
        <taxon>Diversisporales</taxon>
        <taxon>Gigasporaceae</taxon>
        <taxon>Cetraspora</taxon>
    </lineage>
</organism>
<evidence type="ECO:0000313" key="1">
    <source>
        <dbReference type="EMBL" id="CAG8580866.1"/>
    </source>
</evidence>
<name>A0ACA9MAT2_9GLOM</name>
<keyword evidence="2" id="KW-1185">Reference proteome</keyword>
<comment type="caution">
    <text evidence="1">The sequence shown here is derived from an EMBL/GenBank/DDBJ whole genome shotgun (WGS) entry which is preliminary data.</text>
</comment>
<feature type="non-terminal residue" evidence="1">
    <location>
        <position position="285"/>
    </location>
</feature>
<accession>A0ACA9MAT2</accession>
<sequence length="285" mass="31500">MASNVVVLLPNGKKQTVKTTPMMPLKQIVNVVCEKQGYKDAESYGLKTNKTTLDLGLAMRFANLAPGAKLDFVKVSAPKVHKDVQIALQLDDGGRMIDKFLITTSIWDILLHFEKKSDNGSLNLTRRTAPAPKKKGVSLKKLINKSSDVQFYLQPVCLILNQEYGTIETLKSTTLQSAGITSGNAVLRLLFRQTELTLNDALRVIEVLESVNAPIEISSEIVSAKTVDEQPKVPTDTVNTPDEQPKKQIDTINTLDEQSNMQINTANTPEEQPKKQIDTINTLDE</sequence>
<evidence type="ECO:0000313" key="2">
    <source>
        <dbReference type="Proteomes" id="UP000789366"/>
    </source>
</evidence>
<protein>
    <submittedName>
        <fullName evidence="1">1856_t:CDS:1</fullName>
    </submittedName>
</protein>
<proteinExistence type="predicted"/>
<reference evidence="1" key="1">
    <citation type="submission" date="2021-06" db="EMBL/GenBank/DDBJ databases">
        <authorList>
            <person name="Kallberg Y."/>
            <person name="Tangrot J."/>
            <person name="Rosling A."/>
        </authorList>
    </citation>
    <scope>NUCLEOTIDE SEQUENCE</scope>
    <source>
        <strain evidence="1">28 12/20/2015</strain>
    </source>
</reference>